<comment type="pathway">
    <text evidence="4">Cofactor biosynthesis; tetrahydrofolylpolyglutamate biosynthesis.</text>
</comment>
<dbReference type="Pfam" id="PF02875">
    <property type="entry name" value="Mur_ligase_C"/>
    <property type="match status" value="1"/>
</dbReference>
<dbReference type="EC" id="6.3.2.12" evidence="7"/>
<feature type="domain" description="Mur ligase central" evidence="25">
    <location>
        <begin position="48"/>
        <end position="262"/>
    </location>
</feature>
<dbReference type="PIRSF" id="PIRSF001563">
    <property type="entry name" value="Folylpolyglu_synth"/>
    <property type="match status" value="1"/>
</dbReference>
<comment type="subunit">
    <text evidence="6">Monomer.</text>
</comment>
<comment type="catalytic activity">
    <reaction evidence="20">
        <text>10-formyltetrahydrofolyl-(gamma-L-Glu)(n) + L-glutamate + ATP = 10-formyltetrahydrofolyl-(gamma-L-Glu)(n+1) + ADP + phosphate + H(+)</text>
        <dbReference type="Rhea" id="RHEA:51904"/>
        <dbReference type="Rhea" id="RHEA-COMP:13088"/>
        <dbReference type="Rhea" id="RHEA-COMP:14300"/>
        <dbReference type="ChEBI" id="CHEBI:15378"/>
        <dbReference type="ChEBI" id="CHEBI:29985"/>
        <dbReference type="ChEBI" id="CHEBI:30616"/>
        <dbReference type="ChEBI" id="CHEBI:43474"/>
        <dbReference type="ChEBI" id="CHEBI:134413"/>
        <dbReference type="ChEBI" id="CHEBI:456216"/>
        <dbReference type="EC" id="6.3.2.17"/>
    </reaction>
</comment>
<dbReference type="RefSeq" id="WP_064026266.1">
    <property type="nucleotide sequence ID" value="NZ_LUUK01000075.1"/>
</dbReference>
<dbReference type="GO" id="GO:0004326">
    <property type="term" value="F:tetrahydrofolylpolyglutamate synthase activity"/>
    <property type="evidence" value="ECO:0007669"/>
    <property type="project" value="UniProtKB-EC"/>
</dbReference>
<keyword evidence="14" id="KW-0460">Magnesium</keyword>
<evidence type="ECO:0000256" key="2">
    <source>
        <dbReference type="ARBA" id="ARBA00002714"/>
    </source>
</evidence>
<evidence type="ECO:0000256" key="16">
    <source>
        <dbReference type="ARBA" id="ARBA00030048"/>
    </source>
</evidence>
<proteinExistence type="inferred from homology"/>
<evidence type="ECO:0000256" key="3">
    <source>
        <dbReference type="ARBA" id="ARBA00004799"/>
    </source>
</evidence>
<dbReference type="STRING" id="702114.A1355_22395"/>
<evidence type="ECO:0000256" key="12">
    <source>
        <dbReference type="ARBA" id="ARBA00022741"/>
    </source>
</evidence>
<keyword evidence="27" id="KW-1185">Reference proteome</keyword>
<dbReference type="Gene3D" id="3.40.1190.10">
    <property type="entry name" value="Mur-like, catalytic domain"/>
    <property type="match status" value="1"/>
</dbReference>
<evidence type="ECO:0000256" key="6">
    <source>
        <dbReference type="ARBA" id="ARBA00011245"/>
    </source>
</evidence>
<dbReference type="PANTHER" id="PTHR11136:SF0">
    <property type="entry name" value="DIHYDROFOLATE SYNTHETASE-RELATED"/>
    <property type="match status" value="1"/>
</dbReference>
<reference evidence="27" key="1">
    <citation type="submission" date="2016-03" db="EMBL/GenBank/DDBJ databases">
        <authorList>
            <person name="Heylen K."/>
            <person name="De Vos P."/>
            <person name="Vekeman B."/>
        </authorList>
    </citation>
    <scope>NUCLEOTIDE SEQUENCE [LARGE SCALE GENOMIC DNA]</scope>
    <source>
        <strain evidence="27">R-45383</strain>
    </source>
</reference>
<keyword evidence="12 23" id="KW-0547">Nucleotide-binding</keyword>
<dbReference type="Pfam" id="PF08245">
    <property type="entry name" value="Mur_ligase_M"/>
    <property type="match status" value="1"/>
</dbReference>
<evidence type="ECO:0000256" key="22">
    <source>
        <dbReference type="ARBA" id="ARBA00049161"/>
    </source>
</evidence>
<accession>A0A177NYN7</accession>
<evidence type="ECO:0000259" key="25">
    <source>
        <dbReference type="Pfam" id="PF08245"/>
    </source>
</evidence>
<comment type="catalytic activity">
    <reaction evidence="21">
        <text>(6R)-5,10-methylenetetrahydrofolyl-(gamma-L-Glu)(n) + L-glutamate + ATP = (6R)-5,10-methylenetetrahydrofolyl-(gamma-L-Glu)(n+1) + ADP + phosphate + H(+)</text>
        <dbReference type="Rhea" id="RHEA:51912"/>
        <dbReference type="Rhea" id="RHEA-COMP:13257"/>
        <dbReference type="Rhea" id="RHEA-COMP:13258"/>
        <dbReference type="ChEBI" id="CHEBI:15378"/>
        <dbReference type="ChEBI" id="CHEBI:29985"/>
        <dbReference type="ChEBI" id="CHEBI:30616"/>
        <dbReference type="ChEBI" id="CHEBI:43474"/>
        <dbReference type="ChEBI" id="CHEBI:136572"/>
        <dbReference type="ChEBI" id="CHEBI:456216"/>
        <dbReference type="EC" id="6.3.2.17"/>
    </reaction>
</comment>
<organism evidence="26 27">
    <name type="scientific">Methylomonas koyamae</name>
    <dbReference type="NCBI Taxonomy" id="702114"/>
    <lineage>
        <taxon>Bacteria</taxon>
        <taxon>Pseudomonadati</taxon>
        <taxon>Pseudomonadota</taxon>
        <taxon>Gammaproteobacteria</taxon>
        <taxon>Methylococcales</taxon>
        <taxon>Methylococcaceae</taxon>
        <taxon>Methylomonas</taxon>
    </lineage>
</organism>
<evidence type="ECO:0000256" key="7">
    <source>
        <dbReference type="ARBA" id="ARBA00013023"/>
    </source>
</evidence>
<name>A0A177NYN7_9GAMM</name>
<dbReference type="GO" id="GO:0046656">
    <property type="term" value="P:folic acid biosynthetic process"/>
    <property type="evidence" value="ECO:0007669"/>
    <property type="project" value="UniProtKB-KW"/>
</dbReference>
<evidence type="ECO:0000256" key="15">
    <source>
        <dbReference type="ARBA" id="ARBA00022909"/>
    </source>
</evidence>
<dbReference type="InterPro" id="IPR036615">
    <property type="entry name" value="Mur_ligase_C_dom_sf"/>
</dbReference>
<evidence type="ECO:0000256" key="9">
    <source>
        <dbReference type="ARBA" id="ARBA00019357"/>
    </source>
</evidence>
<dbReference type="GO" id="GO:0008841">
    <property type="term" value="F:dihydrofolate synthase activity"/>
    <property type="evidence" value="ECO:0007669"/>
    <property type="project" value="UniProtKB-EC"/>
</dbReference>
<comment type="caution">
    <text evidence="26">The sequence shown here is derived from an EMBL/GenBank/DDBJ whole genome shotgun (WGS) entry which is preliminary data.</text>
</comment>
<dbReference type="FunFam" id="3.40.1190.10:FF:000004">
    <property type="entry name" value="Dihydrofolate synthase/folylpolyglutamate synthase"/>
    <property type="match status" value="1"/>
</dbReference>
<dbReference type="OrthoDB" id="9809356at2"/>
<dbReference type="PANTHER" id="PTHR11136">
    <property type="entry name" value="FOLYLPOLYGLUTAMATE SYNTHASE-RELATED"/>
    <property type="match status" value="1"/>
</dbReference>
<evidence type="ECO:0000256" key="4">
    <source>
        <dbReference type="ARBA" id="ARBA00005150"/>
    </source>
</evidence>
<dbReference type="GO" id="GO:0005524">
    <property type="term" value="F:ATP binding"/>
    <property type="evidence" value="ECO:0007669"/>
    <property type="project" value="UniProtKB-KW"/>
</dbReference>
<evidence type="ECO:0000256" key="10">
    <source>
        <dbReference type="ARBA" id="ARBA00022598"/>
    </source>
</evidence>
<keyword evidence="13 23" id="KW-0067">ATP-binding</keyword>
<dbReference type="GO" id="GO:0046654">
    <property type="term" value="P:tetrahydrofolate biosynthetic process"/>
    <property type="evidence" value="ECO:0007669"/>
    <property type="project" value="UniProtKB-UniPathway"/>
</dbReference>
<dbReference type="InterPro" id="IPR004101">
    <property type="entry name" value="Mur_ligase_C"/>
</dbReference>
<dbReference type="NCBIfam" id="NF008101">
    <property type="entry name" value="PRK10846.1"/>
    <property type="match status" value="1"/>
</dbReference>
<sequence length="424" mass="45722">MARFETLQAWLNWQEQLHPKSIDLGLARVAGVYARLRSDRPAPLTVTVAGTNGKGSCVAFLEAIYRAQGYKVGAYTSPHILRYNERIRIAGRSAGDAEICDAFARIDAARGETSLSYFEFGTLAALDLFARADVDVQLLEVGLGGRLDAVNIVDPDATLVTTIALDHVDWLGNTVEAIAREKAGIFRPGVPAVIGDQQPPASLLATAAEIGAVTLRIGAAYRYRKRGEVWDWLGESAELLGLPVPALQGEHQYRNASAVIATVQASNGRLPVGAEAIRRGVAEARLNGRFQLIDGSHPVLLDVGHNPQAVGTLLEYLSESFPNAKIRAVFAMMKDKDIAGVIRIMADRVAEWHLAPLANPRAAPPETIAALFPPELRDRVRDGYPDFSAAYRAASGQAGPGELTLIFGSFFLVSEYLSNFPRGA</sequence>
<dbReference type="Gene3D" id="3.90.190.20">
    <property type="entry name" value="Mur ligase, C-terminal domain"/>
    <property type="match status" value="1"/>
</dbReference>
<dbReference type="SUPFAM" id="SSF53623">
    <property type="entry name" value="MurD-like peptide ligases, catalytic domain"/>
    <property type="match status" value="1"/>
</dbReference>
<comment type="catalytic activity">
    <reaction evidence="22">
        <text>7,8-dihydropteroate + L-glutamate + ATP = 7,8-dihydrofolate + ADP + phosphate + H(+)</text>
        <dbReference type="Rhea" id="RHEA:23584"/>
        <dbReference type="ChEBI" id="CHEBI:15378"/>
        <dbReference type="ChEBI" id="CHEBI:17839"/>
        <dbReference type="ChEBI" id="CHEBI:29985"/>
        <dbReference type="ChEBI" id="CHEBI:30616"/>
        <dbReference type="ChEBI" id="CHEBI:43474"/>
        <dbReference type="ChEBI" id="CHEBI:57451"/>
        <dbReference type="ChEBI" id="CHEBI:456216"/>
        <dbReference type="EC" id="6.3.2.12"/>
    </reaction>
</comment>
<evidence type="ECO:0000256" key="13">
    <source>
        <dbReference type="ARBA" id="ARBA00022840"/>
    </source>
</evidence>
<evidence type="ECO:0000256" key="20">
    <source>
        <dbReference type="ARBA" id="ARBA00047808"/>
    </source>
</evidence>
<comment type="pathway">
    <text evidence="3">Cofactor biosynthesis; tetrahydrofolate biosynthesis; 7,8-dihydrofolate from 2-amino-4-hydroxy-6-hydroxymethyl-7,8-dihydropteridine diphosphate and 4-aminobenzoate: step 2/2.</text>
</comment>
<dbReference type="NCBIfam" id="TIGR01499">
    <property type="entry name" value="folC"/>
    <property type="match status" value="1"/>
</dbReference>
<dbReference type="AlphaFoldDB" id="A0A177NYN7"/>
<keyword evidence="10 23" id="KW-0436">Ligase</keyword>
<dbReference type="UniPathway" id="UPA00077">
    <property type="reaction ID" value="UER00157"/>
</dbReference>
<evidence type="ECO:0000313" key="27">
    <source>
        <dbReference type="Proteomes" id="UP000077628"/>
    </source>
</evidence>
<evidence type="ECO:0000256" key="19">
    <source>
        <dbReference type="ARBA" id="ARBA00047493"/>
    </source>
</evidence>
<comment type="cofactor">
    <cofactor evidence="1">
        <name>Mg(2+)</name>
        <dbReference type="ChEBI" id="CHEBI:18420"/>
    </cofactor>
</comment>
<protein>
    <recommendedName>
        <fullName evidence="9">Dihydrofolate synthase/folylpolyglutamate synthase</fullName>
        <ecNumber evidence="7">6.3.2.12</ecNumber>
        <ecNumber evidence="8">6.3.2.17</ecNumber>
    </recommendedName>
    <alternativeName>
        <fullName evidence="18">Folylpoly-gamma-glutamate synthetase-dihydrofolate synthetase</fullName>
    </alternativeName>
    <alternativeName>
        <fullName evidence="16">Folylpolyglutamate synthetase</fullName>
    </alternativeName>
    <alternativeName>
        <fullName evidence="17">Tetrahydrofolylpolyglutamate synthase</fullName>
    </alternativeName>
</protein>
<comment type="similarity">
    <text evidence="5 23">Belongs to the folylpolyglutamate synthase family.</text>
</comment>
<dbReference type="InterPro" id="IPR001645">
    <property type="entry name" value="Folylpolyglutamate_synth"/>
</dbReference>
<evidence type="ECO:0000256" key="23">
    <source>
        <dbReference type="PIRNR" id="PIRNR001563"/>
    </source>
</evidence>
<evidence type="ECO:0000256" key="11">
    <source>
        <dbReference type="ARBA" id="ARBA00022723"/>
    </source>
</evidence>
<dbReference type="GO" id="GO:0046872">
    <property type="term" value="F:metal ion binding"/>
    <property type="evidence" value="ECO:0007669"/>
    <property type="project" value="UniProtKB-KW"/>
</dbReference>
<evidence type="ECO:0000256" key="17">
    <source>
        <dbReference type="ARBA" id="ARBA00030592"/>
    </source>
</evidence>
<dbReference type="GO" id="GO:0005737">
    <property type="term" value="C:cytoplasm"/>
    <property type="evidence" value="ECO:0007669"/>
    <property type="project" value="TreeGrafter"/>
</dbReference>
<evidence type="ECO:0000256" key="5">
    <source>
        <dbReference type="ARBA" id="ARBA00008276"/>
    </source>
</evidence>
<evidence type="ECO:0000256" key="14">
    <source>
        <dbReference type="ARBA" id="ARBA00022842"/>
    </source>
</evidence>
<dbReference type="Proteomes" id="UP000077628">
    <property type="component" value="Unassembled WGS sequence"/>
</dbReference>
<dbReference type="SUPFAM" id="SSF53244">
    <property type="entry name" value="MurD-like peptide ligases, peptide-binding domain"/>
    <property type="match status" value="1"/>
</dbReference>
<dbReference type="EMBL" id="LUUK01000075">
    <property type="protein sequence ID" value="OAI22744.1"/>
    <property type="molecule type" value="Genomic_DNA"/>
</dbReference>
<evidence type="ECO:0000256" key="1">
    <source>
        <dbReference type="ARBA" id="ARBA00001946"/>
    </source>
</evidence>
<dbReference type="InterPro" id="IPR013221">
    <property type="entry name" value="Mur_ligase_cen"/>
</dbReference>
<evidence type="ECO:0000256" key="21">
    <source>
        <dbReference type="ARBA" id="ARBA00049035"/>
    </source>
</evidence>
<keyword evidence="11" id="KW-0479">Metal-binding</keyword>
<feature type="domain" description="Mur ligase C-terminal" evidence="24">
    <location>
        <begin position="288"/>
        <end position="410"/>
    </location>
</feature>
<evidence type="ECO:0000256" key="18">
    <source>
        <dbReference type="ARBA" id="ARBA00032510"/>
    </source>
</evidence>
<evidence type="ECO:0000256" key="8">
    <source>
        <dbReference type="ARBA" id="ARBA00013025"/>
    </source>
</evidence>
<comment type="function">
    <text evidence="2">Functions in two distinct reactions of the de novo folate biosynthetic pathway. Catalyzes the addition of a glutamate residue to dihydropteroate (7,8-dihydropteroate or H2Pte) to form dihydrofolate (7,8-dihydrofolate monoglutamate or H2Pte-Glu). Also catalyzes successive additions of L-glutamate to tetrahydrofolate or 10-formyltetrahydrofolate or 5,10-methylenetetrahydrofolate, leading to folylpolyglutamate derivatives.</text>
</comment>
<dbReference type="EC" id="6.3.2.17" evidence="8"/>
<evidence type="ECO:0000259" key="24">
    <source>
        <dbReference type="Pfam" id="PF02875"/>
    </source>
</evidence>
<comment type="catalytic activity">
    <reaction evidence="19">
        <text>(6S)-5,6,7,8-tetrahydrofolyl-(gamma-L-Glu)(n) + L-glutamate + ATP = (6S)-5,6,7,8-tetrahydrofolyl-(gamma-L-Glu)(n+1) + ADP + phosphate + H(+)</text>
        <dbReference type="Rhea" id="RHEA:10580"/>
        <dbReference type="Rhea" id="RHEA-COMP:14738"/>
        <dbReference type="Rhea" id="RHEA-COMP:14740"/>
        <dbReference type="ChEBI" id="CHEBI:15378"/>
        <dbReference type="ChEBI" id="CHEBI:29985"/>
        <dbReference type="ChEBI" id="CHEBI:30616"/>
        <dbReference type="ChEBI" id="CHEBI:43474"/>
        <dbReference type="ChEBI" id="CHEBI:141005"/>
        <dbReference type="ChEBI" id="CHEBI:456216"/>
        <dbReference type="EC" id="6.3.2.17"/>
    </reaction>
</comment>
<keyword evidence="15" id="KW-0289">Folate biosynthesis</keyword>
<gene>
    <name evidence="26" type="ORF">A1355_22395</name>
</gene>
<evidence type="ECO:0000313" key="26">
    <source>
        <dbReference type="EMBL" id="OAI22744.1"/>
    </source>
</evidence>
<dbReference type="InterPro" id="IPR036565">
    <property type="entry name" value="Mur-like_cat_sf"/>
</dbReference>